<gene>
    <name evidence="2" type="ORF">GGX14DRAFT_662061</name>
</gene>
<evidence type="ECO:0000256" key="1">
    <source>
        <dbReference type="SAM" id="MobiDB-lite"/>
    </source>
</evidence>
<feature type="region of interest" description="Disordered" evidence="1">
    <location>
        <begin position="414"/>
        <end position="442"/>
    </location>
</feature>
<evidence type="ECO:0000313" key="2">
    <source>
        <dbReference type="EMBL" id="KAJ7199477.1"/>
    </source>
</evidence>
<feature type="compositionally biased region" description="Polar residues" evidence="1">
    <location>
        <begin position="523"/>
        <end position="541"/>
    </location>
</feature>
<feature type="compositionally biased region" description="Acidic residues" evidence="1">
    <location>
        <begin position="129"/>
        <end position="143"/>
    </location>
</feature>
<protein>
    <submittedName>
        <fullName evidence="2">Uncharacterized protein</fullName>
    </submittedName>
</protein>
<dbReference type="Proteomes" id="UP001219525">
    <property type="component" value="Unassembled WGS sequence"/>
</dbReference>
<feature type="region of interest" description="Disordered" evidence="1">
    <location>
        <begin position="293"/>
        <end position="317"/>
    </location>
</feature>
<organism evidence="2 3">
    <name type="scientific">Mycena pura</name>
    <dbReference type="NCBI Taxonomy" id="153505"/>
    <lineage>
        <taxon>Eukaryota</taxon>
        <taxon>Fungi</taxon>
        <taxon>Dikarya</taxon>
        <taxon>Basidiomycota</taxon>
        <taxon>Agaricomycotina</taxon>
        <taxon>Agaricomycetes</taxon>
        <taxon>Agaricomycetidae</taxon>
        <taxon>Agaricales</taxon>
        <taxon>Marasmiineae</taxon>
        <taxon>Mycenaceae</taxon>
        <taxon>Mycena</taxon>
    </lineage>
</organism>
<proteinExistence type="predicted"/>
<accession>A0AAD6Y8K7</accession>
<evidence type="ECO:0000313" key="3">
    <source>
        <dbReference type="Proteomes" id="UP001219525"/>
    </source>
</evidence>
<comment type="caution">
    <text evidence="2">The sequence shown here is derived from an EMBL/GenBank/DDBJ whole genome shotgun (WGS) entry which is preliminary data.</text>
</comment>
<name>A0AAD6Y8K7_9AGAR</name>
<feature type="region of interest" description="Disordered" evidence="1">
    <location>
        <begin position="127"/>
        <end position="180"/>
    </location>
</feature>
<feature type="compositionally biased region" description="Polar residues" evidence="1">
    <location>
        <begin position="165"/>
        <end position="180"/>
    </location>
</feature>
<reference evidence="2" key="1">
    <citation type="submission" date="2023-03" db="EMBL/GenBank/DDBJ databases">
        <title>Massive genome expansion in bonnet fungi (Mycena s.s.) driven by repeated elements and novel gene families across ecological guilds.</title>
        <authorList>
            <consortium name="Lawrence Berkeley National Laboratory"/>
            <person name="Harder C.B."/>
            <person name="Miyauchi S."/>
            <person name="Viragh M."/>
            <person name="Kuo A."/>
            <person name="Thoen E."/>
            <person name="Andreopoulos B."/>
            <person name="Lu D."/>
            <person name="Skrede I."/>
            <person name="Drula E."/>
            <person name="Henrissat B."/>
            <person name="Morin E."/>
            <person name="Kohler A."/>
            <person name="Barry K."/>
            <person name="LaButti K."/>
            <person name="Morin E."/>
            <person name="Salamov A."/>
            <person name="Lipzen A."/>
            <person name="Mereny Z."/>
            <person name="Hegedus B."/>
            <person name="Baldrian P."/>
            <person name="Stursova M."/>
            <person name="Weitz H."/>
            <person name="Taylor A."/>
            <person name="Grigoriev I.V."/>
            <person name="Nagy L.G."/>
            <person name="Martin F."/>
            <person name="Kauserud H."/>
        </authorList>
    </citation>
    <scope>NUCLEOTIDE SEQUENCE</scope>
    <source>
        <strain evidence="2">9144</strain>
    </source>
</reference>
<sequence>MWARLRLPNGQIARSVFGEANLSLRNIRISRCVKINDTGRPRIVEVSYYFVANDVAYALGRCFPDADVDLLRESYGTLWAAPGPARGRIVFSVSLIQSVVAMIPYVLDGTEIFFLVEKPGLEMATMGGFEEDDNEADDPEDEPSSNSPWSSPVDRSPVQLPQEDFFSTPQNHSTSSRSQNHRFSAYDKNIIANANHRQLWMNPVYFQLWHSNNILQAKYDTLKRPTDSDSFYRTDYSTLAISIPQIFSIIPNPYSVAVPASTFSTTAQVLVPSTKPKKIKYWRRSDYNIRKSTRGDLTVSNDESGTDSDEDMPKKKKKAKTENVLGFLENEDGTPFNDDCISFVRSTAYKCFNSLLNAGLAPANWRDCSLEITNRFRREMIEAIPALALGENYWKVDAVGTEVYAQWKRKHLPAAAGRNAKGEEDEPSQDKSRPKVTKAKAQWGSTLEKGKGKEVTLEKRKRAHDDHIGYKRRHLEESANRAPLDTAVILLDDTRSPSPLPVEMPQEINGARSPSPPPVEFPQETNMRSPSPSPVETPQEMNDSEPVLPTPPPDTPMPHFTEPTLEPEREEMVQVNDPLFISLLCRNFYL</sequence>
<feature type="region of interest" description="Disordered" evidence="1">
    <location>
        <begin position="495"/>
        <end position="563"/>
    </location>
</feature>
<dbReference type="EMBL" id="JARJCW010000068">
    <property type="protein sequence ID" value="KAJ7199477.1"/>
    <property type="molecule type" value="Genomic_DNA"/>
</dbReference>
<dbReference type="AlphaFoldDB" id="A0AAD6Y8K7"/>
<keyword evidence="3" id="KW-1185">Reference proteome</keyword>